<evidence type="ECO:0000259" key="3">
    <source>
        <dbReference type="Pfam" id="PF11716"/>
    </source>
</evidence>
<reference evidence="5" key="1">
    <citation type="journal article" date="2019" name="Int. J. Syst. Evol. Microbiol.">
        <title>The Global Catalogue of Microorganisms (GCM) 10K type strain sequencing project: providing services to taxonomists for standard genome sequencing and annotation.</title>
        <authorList>
            <consortium name="The Broad Institute Genomics Platform"/>
            <consortium name="The Broad Institute Genome Sequencing Center for Infectious Disease"/>
            <person name="Wu L."/>
            <person name="Ma J."/>
        </authorList>
    </citation>
    <scope>NUCLEOTIDE SEQUENCE [LARGE SCALE GENOMIC DNA]</scope>
    <source>
        <strain evidence="5">JCM 4788</strain>
    </source>
</reference>
<dbReference type="Pfam" id="PF07398">
    <property type="entry name" value="MDMPI_C"/>
    <property type="match status" value="1"/>
</dbReference>
<evidence type="ECO:0000313" key="4">
    <source>
        <dbReference type="EMBL" id="GAA0395978.1"/>
    </source>
</evidence>
<evidence type="ECO:0000313" key="5">
    <source>
        <dbReference type="Proteomes" id="UP001500879"/>
    </source>
</evidence>
<dbReference type="GO" id="GO:0016853">
    <property type="term" value="F:isomerase activity"/>
    <property type="evidence" value="ECO:0007669"/>
    <property type="project" value="UniProtKB-KW"/>
</dbReference>
<name>A0ABP3IBK1_9ACTN</name>
<dbReference type="NCBIfam" id="TIGR03083">
    <property type="entry name" value="maleylpyruvate isomerase family mycothiol-dependent enzyme"/>
    <property type="match status" value="1"/>
</dbReference>
<dbReference type="InterPro" id="IPR017517">
    <property type="entry name" value="Maleyloyr_isom"/>
</dbReference>
<gene>
    <name evidence="4" type="ORF">GCM10010357_16320</name>
</gene>
<keyword evidence="5" id="KW-1185">Reference proteome</keyword>
<keyword evidence="4" id="KW-0413">Isomerase</keyword>
<feature type="compositionally biased region" description="Low complexity" evidence="1">
    <location>
        <begin position="73"/>
        <end position="84"/>
    </location>
</feature>
<accession>A0ABP3IBK1</accession>
<evidence type="ECO:0000259" key="2">
    <source>
        <dbReference type="Pfam" id="PF07398"/>
    </source>
</evidence>
<evidence type="ECO:0000256" key="1">
    <source>
        <dbReference type="SAM" id="MobiDB-lite"/>
    </source>
</evidence>
<dbReference type="InterPro" id="IPR034660">
    <property type="entry name" value="DinB/YfiT-like"/>
</dbReference>
<feature type="region of interest" description="Disordered" evidence="1">
    <location>
        <begin position="65"/>
        <end position="88"/>
    </location>
</feature>
<dbReference type="SUPFAM" id="SSF109854">
    <property type="entry name" value="DinB/YfiT-like putative metalloenzymes"/>
    <property type="match status" value="1"/>
</dbReference>
<dbReference type="Gene3D" id="1.20.120.450">
    <property type="entry name" value="dinb family like domain"/>
    <property type="match status" value="1"/>
</dbReference>
<dbReference type="RefSeq" id="WP_344021485.1">
    <property type="nucleotide sequence ID" value="NZ_BAAABX010000015.1"/>
</dbReference>
<protein>
    <submittedName>
        <fullName evidence="4">Maleylpyruvate isomerase family mycothiol-dependent enzyme</fullName>
    </submittedName>
</protein>
<dbReference type="PANTHER" id="PTHR40758">
    <property type="entry name" value="CONSERVED PROTEIN"/>
    <property type="match status" value="1"/>
</dbReference>
<dbReference type="Pfam" id="PF11716">
    <property type="entry name" value="MDMPI_N"/>
    <property type="match status" value="1"/>
</dbReference>
<dbReference type="EMBL" id="BAAABX010000015">
    <property type="protein sequence ID" value="GAA0395978.1"/>
    <property type="molecule type" value="Genomic_DNA"/>
</dbReference>
<organism evidence="4 5">
    <name type="scientific">Streptomyces luteireticuli</name>
    <dbReference type="NCBI Taxonomy" id="173858"/>
    <lineage>
        <taxon>Bacteria</taxon>
        <taxon>Bacillati</taxon>
        <taxon>Actinomycetota</taxon>
        <taxon>Actinomycetes</taxon>
        <taxon>Kitasatosporales</taxon>
        <taxon>Streptomycetaceae</taxon>
        <taxon>Streptomyces</taxon>
    </lineage>
</organism>
<proteinExistence type="predicted"/>
<dbReference type="InterPro" id="IPR024344">
    <property type="entry name" value="MDMPI_metal-binding"/>
</dbReference>
<comment type="caution">
    <text evidence="4">The sequence shown here is derived from an EMBL/GenBank/DDBJ whole genome shotgun (WGS) entry which is preliminary data.</text>
</comment>
<feature type="domain" description="MDMPI C-terminal" evidence="2">
    <location>
        <begin position="160"/>
        <end position="254"/>
    </location>
</feature>
<dbReference type="InterPro" id="IPR010872">
    <property type="entry name" value="MDMPI_C-term_domain"/>
</dbReference>
<dbReference type="Proteomes" id="UP001500879">
    <property type="component" value="Unassembled WGS sequence"/>
</dbReference>
<sequence>MDHLLHFRRETGAFEAAARRAAGDAPVVPSCPDWSVADLVAHLGAVHRFVSRVVEDRLVEPPDPADRTFLRLPAGSDGWPGSPDDGPHRGPVPAGLIDWYAEGAAELAGHFRAAGPGEPVWSWTRERTTGFWLWVQSVEAAVHRWDAENALGTPAPLDADHAADAIGRHFDVVAPAWRARGGAPAGRGERLGFRRTDGPGEWTVSFEGDTIRRAEGPCDAELSGTASDLLLFLWHRLPADALAGVHGDRAALERYFVLVPPV</sequence>
<feature type="domain" description="Mycothiol-dependent maleylpyruvate isomerase metal-binding" evidence="3">
    <location>
        <begin position="7"/>
        <end position="147"/>
    </location>
</feature>
<dbReference type="PANTHER" id="PTHR40758:SF1">
    <property type="entry name" value="CONSERVED PROTEIN"/>
    <property type="match status" value="1"/>
</dbReference>